<evidence type="ECO:0000313" key="6">
    <source>
        <dbReference type="Proteomes" id="UP000693970"/>
    </source>
</evidence>
<dbReference type="Proteomes" id="UP000693970">
    <property type="component" value="Unassembled WGS sequence"/>
</dbReference>
<feature type="region of interest" description="Disordered" evidence="4">
    <location>
        <begin position="649"/>
        <end position="712"/>
    </location>
</feature>
<evidence type="ECO:0000256" key="1">
    <source>
        <dbReference type="ARBA" id="ARBA00022737"/>
    </source>
</evidence>
<reference evidence="5" key="2">
    <citation type="submission" date="2021-04" db="EMBL/GenBank/DDBJ databases">
        <authorList>
            <person name="Podell S."/>
        </authorList>
    </citation>
    <scope>NUCLEOTIDE SEQUENCE</scope>
    <source>
        <strain evidence="5">Hildebrandi</strain>
    </source>
</reference>
<dbReference type="PANTHER" id="PTHR45641">
    <property type="entry name" value="TETRATRICOPEPTIDE REPEAT PROTEIN (AFU_ORTHOLOGUE AFUA_6G03870)"/>
    <property type="match status" value="1"/>
</dbReference>
<feature type="compositionally biased region" description="Polar residues" evidence="4">
    <location>
        <begin position="1086"/>
        <end position="1112"/>
    </location>
</feature>
<feature type="compositionally biased region" description="Polar residues" evidence="4">
    <location>
        <begin position="840"/>
        <end position="860"/>
    </location>
</feature>
<dbReference type="OrthoDB" id="43776at2759"/>
<protein>
    <submittedName>
        <fullName evidence="5">Tfp pilus assembly protein PilF</fullName>
    </submittedName>
</protein>
<dbReference type="PROSITE" id="PS50005">
    <property type="entry name" value="TPR"/>
    <property type="match status" value="4"/>
</dbReference>
<dbReference type="InterPro" id="IPR019734">
    <property type="entry name" value="TPR_rpt"/>
</dbReference>
<keyword evidence="6" id="KW-1185">Reference proteome</keyword>
<feature type="region of interest" description="Disordered" evidence="4">
    <location>
        <begin position="732"/>
        <end position="895"/>
    </location>
</feature>
<dbReference type="Pfam" id="PF13424">
    <property type="entry name" value="TPR_12"/>
    <property type="match status" value="4"/>
</dbReference>
<feature type="compositionally biased region" description="Polar residues" evidence="4">
    <location>
        <begin position="40"/>
        <end position="61"/>
    </location>
</feature>
<proteinExistence type="predicted"/>
<feature type="compositionally biased region" description="Low complexity" evidence="4">
    <location>
        <begin position="65"/>
        <end position="75"/>
    </location>
</feature>
<keyword evidence="1" id="KW-0677">Repeat</keyword>
<comment type="caution">
    <text evidence="5">The sequence shown here is derived from an EMBL/GenBank/DDBJ whole genome shotgun (WGS) entry which is preliminary data.</text>
</comment>
<reference evidence="5" key="1">
    <citation type="journal article" date="2021" name="Sci. Rep.">
        <title>Diploid genomic architecture of Nitzschia inconspicua, an elite biomass production diatom.</title>
        <authorList>
            <person name="Oliver A."/>
            <person name="Podell S."/>
            <person name="Pinowska A."/>
            <person name="Traller J.C."/>
            <person name="Smith S.R."/>
            <person name="McClure R."/>
            <person name="Beliaev A."/>
            <person name="Bohutskyi P."/>
            <person name="Hill E.A."/>
            <person name="Rabines A."/>
            <person name="Zheng H."/>
            <person name="Allen L.Z."/>
            <person name="Kuo A."/>
            <person name="Grigoriev I.V."/>
            <person name="Allen A.E."/>
            <person name="Hazlebeck D."/>
            <person name="Allen E.E."/>
        </authorList>
    </citation>
    <scope>NUCLEOTIDE SEQUENCE</scope>
    <source>
        <strain evidence="5">Hildebrandi</strain>
    </source>
</reference>
<feature type="compositionally biased region" description="Low complexity" evidence="4">
    <location>
        <begin position="10"/>
        <end position="22"/>
    </location>
</feature>
<feature type="compositionally biased region" description="Low complexity" evidence="4">
    <location>
        <begin position="774"/>
        <end position="784"/>
    </location>
</feature>
<evidence type="ECO:0000256" key="3">
    <source>
        <dbReference type="PROSITE-ProRule" id="PRU00339"/>
    </source>
</evidence>
<feature type="repeat" description="TPR" evidence="3">
    <location>
        <begin position="317"/>
        <end position="350"/>
    </location>
</feature>
<feature type="region of interest" description="Disordered" evidence="4">
    <location>
        <begin position="1"/>
        <end position="120"/>
    </location>
</feature>
<feature type="repeat" description="TPR" evidence="3">
    <location>
        <begin position="173"/>
        <end position="206"/>
    </location>
</feature>
<feature type="compositionally biased region" description="Polar residues" evidence="4">
    <location>
        <begin position="744"/>
        <end position="761"/>
    </location>
</feature>
<accession>A0A9K3LU68</accession>
<feature type="compositionally biased region" description="Polar residues" evidence="4">
    <location>
        <begin position="1069"/>
        <end position="1078"/>
    </location>
</feature>
<name>A0A9K3LU68_9STRA</name>
<evidence type="ECO:0000256" key="2">
    <source>
        <dbReference type="ARBA" id="ARBA00022803"/>
    </source>
</evidence>
<evidence type="ECO:0000256" key="4">
    <source>
        <dbReference type="SAM" id="MobiDB-lite"/>
    </source>
</evidence>
<gene>
    <name evidence="5" type="ORF">IV203_029831</name>
</gene>
<organism evidence="5 6">
    <name type="scientific">Nitzschia inconspicua</name>
    <dbReference type="NCBI Taxonomy" id="303405"/>
    <lineage>
        <taxon>Eukaryota</taxon>
        <taxon>Sar</taxon>
        <taxon>Stramenopiles</taxon>
        <taxon>Ochrophyta</taxon>
        <taxon>Bacillariophyta</taxon>
        <taxon>Bacillariophyceae</taxon>
        <taxon>Bacillariophycidae</taxon>
        <taxon>Bacillariales</taxon>
        <taxon>Bacillariaceae</taxon>
        <taxon>Nitzschia</taxon>
    </lineage>
</organism>
<dbReference type="EMBL" id="JAGRRH010000007">
    <property type="protein sequence ID" value="KAG7367161.1"/>
    <property type="molecule type" value="Genomic_DNA"/>
</dbReference>
<feature type="repeat" description="TPR" evidence="3">
    <location>
        <begin position="1348"/>
        <end position="1381"/>
    </location>
</feature>
<feature type="repeat" description="TPR" evidence="3">
    <location>
        <begin position="1228"/>
        <end position="1261"/>
    </location>
</feature>
<feature type="compositionally biased region" description="Basic and acidic residues" evidence="4">
    <location>
        <begin position="787"/>
        <end position="825"/>
    </location>
</feature>
<feature type="region of interest" description="Disordered" evidence="4">
    <location>
        <begin position="1042"/>
        <end position="1119"/>
    </location>
</feature>
<feature type="compositionally biased region" description="Low complexity" evidence="4">
    <location>
        <begin position="657"/>
        <end position="684"/>
    </location>
</feature>
<sequence length="1702" mass="187237">MIPLETSLDGARGAGNTRAGRAVGPPSQPQNHRSHPKPLQHQQQTATSPASLSTHYNNTPLKISPTHITHNQNNTPTPPPLPYRSTGSTASATTPSNSGHSRTSRGSHKSSGTSGNNSCSTTNNNNAVVSSYSSLATQSIALGKYRQAYEYYQLALQDYLNEDKTVVELVNAAATSFNLGALAKKLQEYPQAARYFSQAQEMYQKSTNLVAQYARTSGSRTEEESSVKASPSSNSMASSSSSSCQVCLLQLLVETLQARAHLHYKYQSLIDDAIACHEQVVDILDDETVRTRPQVDATYFRIHFTVLSPQKRWNLLATSLQSLGKFYVEKGKMEDAIISYKEALTILRKLGDEYEEESNNERQQEISHVIGAVADMLLQTTAETRDVEQLERLALIQEDLEHWDKAMQCWERVLYCQSQYHGEASVEVSSTLTKLAHIMIVEGNVEGSLDLYLAAANIFLKNKAPLPQEIFAQILELYKELDQVSGALAWLKAILPRTGRREDQAKIHYELGKLYLEQGIFHAAADSLSLSSELFNGEDDSAHELLKKVETLQSRSSLPGSLSSGICRPVLTAITEDGESALAFEEDFSIDDALRSLNATMTDESNDDSPADNMTIDSLVRKAKAMEGEQLDALVNSTTHALVTSNVMSNAPHDRSSANVLSDLSSSLTSSDISPQKRTNTTTYDDIEEETEGCSSEGQMNSDEDGHSAGSSAFAHEEDKIHELDPDSLAMAESASKGTEKTEPSVSSSPGGQLDTTTRNDLYSAPAHVPNFISDDSSTDDSPSNVEEEKKSDQGSKIADLEYADRGDVYESFQRDHDSTSETHDSAASQDVNPPLLSDETPSPMISTTSRTGLLDSNENIRIPHKSLSVPTLSSSRTAKSRSRKGYTEVTEKAPSQRRRLVKALASPFRRSRSKSRSLNLIELVPLDEENEVRIEMPVTKAPTSGPDEETVQTNVDAPVSFISLRGRVDEDDDAESLVSQITFRMEEPAAKTNGKDGQWWWGVTAEGLEGWFPSSYVHQAVEAAEGFLSAKAIHDRVKSRPLDFDSDEESEAGEEVVEDISLARDGSSKQSKTNSGVASKGALSKPSTLGSQKRKISTGSGSMNAVTPSKSEGSKFQAVDQKIEDKKIHLETLKTLHGPDDILVGRVLFELAELHNKISDSENALAFCQQALLIQKSTMNLSEACKTLHFMADIHSKETRYTDALSCYSEAQRLGEALFGYFHEETANTLNRIGNVLARQGEFDHAMENHKEALRILKECCGENVKHPLVSQTLIQIGAVYYKERNSLATIQSKFDGYTTFIEGGMLEIIGRAHEDRGSYRMAIAFFEEKLQFLNDGENSTDLEEVAETLNSLGMLSCRAGLYLEAIDYYDRALGIQMKLGCDDVQLAMAKVLAGSVQYSLGHYKKASALFQNALDTLCEKVGPQQETVAACLFHMGIVRAALCEYDEAMSNLQDSLDIQSTLLGPCHPATLRTRREIGNLYAIYEAELEAAFEEFENVLDAQKQIHGEKHPNVAETLHSIGCAQAKKGDLQTALRTFEECYNMRLEFLGMDHPQQATTLHEIAKIQLKRNRLKKALHIIDAALNIRIESLSEQHIDVALALSTKASCLVARGNFNDAQKLFAEALSIATASLGERHPSVASIHVQIGVMHLRTCDFEEASTAIQTALDIYRESNLDEDHPGIKEATEELERVERAEMLCV</sequence>
<feature type="region of interest" description="Disordered" evidence="4">
    <location>
        <begin position="215"/>
        <end position="240"/>
    </location>
</feature>
<dbReference type="Pfam" id="PF13176">
    <property type="entry name" value="TPR_7"/>
    <property type="match status" value="1"/>
</dbReference>
<feature type="compositionally biased region" description="Acidic residues" evidence="4">
    <location>
        <begin position="1045"/>
        <end position="1059"/>
    </location>
</feature>
<feature type="compositionally biased region" description="Low complexity" evidence="4">
    <location>
        <begin position="110"/>
        <end position="120"/>
    </location>
</feature>
<feature type="compositionally biased region" description="Low complexity" evidence="4">
    <location>
        <begin position="227"/>
        <end position="240"/>
    </location>
</feature>
<keyword evidence="2 3" id="KW-0802">TPR repeat</keyword>
<evidence type="ECO:0000313" key="5">
    <source>
        <dbReference type="EMBL" id="KAG7367161.1"/>
    </source>
</evidence>
<dbReference type="SMART" id="SM00028">
    <property type="entry name" value="TPR"/>
    <property type="match status" value="17"/>
</dbReference>
<feature type="compositionally biased region" description="Low complexity" evidence="4">
    <location>
        <begin position="85"/>
        <end position="99"/>
    </location>
</feature>
<dbReference type="PANTHER" id="PTHR45641:SF19">
    <property type="entry name" value="NEPHROCYSTIN-3"/>
    <property type="match status" value="1"/>
</dbReference>